<reference evidence="1 2" key="1">
    <citation type="journal article" date="2010" name="Stand. Genomic Sci.">
        <title>Complete genome sequence of Conexibacter woesei type strain (ID131577).</title>
        <authorList>
            <person name="Pukall R."/>
            <person name="Lapidus A."/>
            <person name="Glavina Del Rio T."/>
            <person name="Copeland A."/>
            <person name="Tice H."/>
            <person name="Cheng J.-F."/>
            <person name="Lucas S."/>
            <person name="Chen F."/>
            <person name="Nolan M."/>
            <person name="Bruce D."/>
            <person name="Goodwin L."/>
            <person name="Pitluck S."/>
            <person name="Mavromatis K."/>
            <person name="Ivanova N."/>
            <person name="Ovchinnikova G."/>
            <person name="Pati A."/>
            <person name="Chen A."/>
            <person name="Palaniappan K."/>
            <person name="Land M."/>
            <person name="Hauser L."/>
            <person name="Chang Y.-J."/>
            <person name="Jeffries C.D."/>
            <person name="Chain P."/>
            <person name="Meincke L."/>
            <person name="Sims D."/>
            <person name="Brettin T."/>
            <person name="Detter J.C."/>
            <person name="Rohde M."/>
            <person name="Goeker M."/>
            <person name="Bristow J."/>
            <person name="Eisen J.A."/>
            <person name="Markowitz V."/>
            <person name="Kyrpides N.C."/>
            <person name="Klenk H.-P."/>
            <person name="Hugenholtz P."/>
        </authorList>
    </citation>
    <scope>NUCLEOTIDE SEQUENCE [LARGE SCALE GENOMIC DNA]</scope>
    <source>
        <strain evidence="2">DSM 14684 / CIP 108061 / JCM 11494 / NBRC 100937 / ID131577</strain>
    </source>
</reference>
<dbReference type="STRING" id="469383.Cwoe_0787"/>
<organism evidence="1 2">
    <name type="scientific">Conexibacter woesei (strain DSM 14684 / CCUG 47730 / CIP 108061 / JCM 11494 / NBRC 100937 / ID131577)</name>
    <dbReference type="NCBI Taxonomy" id="469383"/>
    <lineage>
        <taxon>Bacteria</taxon>
        <taxon>Bacillati</taxon>
        <taxon>Actinomycetota</taxon>
        <taxon>Thermoleophilia</taxon>
        <taxon>Solirubrobacterales</taxon>
        <taxon>Conexibacteraceae</taxon>
        <taxon>Conexibacter</taxon>
    </lineage>
</organism>
<dbReference type="KEGG" id="cwo:Cwoe_0787"/>
<proteinExistence type="predicted"/>
<dbReference type="EMBL" id="CP001854">
    <property type="protein sequence ID" value="ADB49220.1"/>
    <property type="molecule type" value="Genomic_DNA"/>
</dbReference>
<dbReference type="HOGENOM" id="CLU_2971654_0_0_11"/>
<dbReference type="AlphaFoldDB" id="D3FAF1"/>
<sequence length="58" mass="6127">MDLEERTLEQVGDTCEECGAKLTPREQQAVLESGGPALCTTHAAEVVPLGDDEPEDAA</sequence>
<accession>D3FAF1</accession>
<dbReference type="RefSeq" id="WP_012932273.1">
    <property type="nucleotide sequence ID" value="NC_013739.1"/>
</dbReference>
<dbReference type="Proteomes" id="UP000008229">
    <property type="component" value="Chromosome"/>
</dbReference>
<gene>
    <name evidence="1" type="ordered locus">Cwoe_0787</name>
</gene>
<evidence type="ECO:0000313" key="2">
    <source>
        <dbReference type="Proteomes" id="UP000008229"/>
    </source>
</evidence>
<dbReference type="OrthoDB" id="5244955at2"/>
<reference evidence="2" key="2">
    <citation type="submission" date="2010-01" db="EMBL/GenBank/DDBJ databases">
        <title>The complete genome of Conexibacter woesei DSM 14684.</title>
        <authorList>
            <consortium name="US DOE Joint Genome Institute (JGI-PGF)"/>
            <person name="Lucas S."/>
            <person name="Copeland A."/>
            <person name="Lapidus A."/>
            <person name="Glavina del Rio T."/>
            <person name="Dalin E."/>
            <person name="Tice H."/>
            <person name="Bruce D."/>
            <person name="Goodwin L."/>
            <person name="Pitluck S."/>
            <person name="Kyrpides N."/>
            <person name="Mavromatis K."/>
            <person name="Ivanova N."/>
            <person name="Mikhailova N."/>
            <person name="Chertkov O."/>
            <person name="Brettin T."/>
            <person name="Detter J.C."/>
            <person name="Han C."/>
            <person name="Larimer F."/>
            <person name="Land M."/>
            <person name="Hauser L."/>
            <person name="Markowitz V."/>
            <person name="Cheng J.-F."/>
            <person name="Hugenholtz P."/>
            <person name="Woyke T."/>
            <person name="Wu D."/>
            <person name="Pukall R."/>
            <person name="Steenblock K."/>
            <person name="Schneider S."/>
            <person name="Klenk H.-P."/>
            <person name="Eisen J.A."/>
        </authorList>
    </citation>
    <scope>NUCLEOTIDE SEQUENCE [LARGE SCALE GENOMIC DNA]</scope>
    <source>
        <strain evidence="2">DSM 14684 / CIP 108061 / JCM 11494 / NBRC 100937 / ID131577</strain>
    </source>
</reference>
<name>D3FAF1_CONWI</name>
<keyword evidence="2" id="KW-1185">Reference proteome</keyword>
<evidence type="ECO:0008006" key="3">
    <source>
        <dbReference type="Google" id="ProtNLM"/>
    </source>
</evidence>
<protein>
    <recommendedName>
        <fullName evidence="3">DksA C4-type domain-containing protein</fullName>
    </recommendedName>
</protein>
<evidence type="ECO:0000313" key="1">
    <source>
        <dbReference type="EMBL" id="ADB49220.1"/>
    </source>
</evidence>